<evidence type="ECO:0000313" key="3">
    <source>
        <dbReference type="Proteomes" id="UP001185659"/>
    </source>
</evidence>
<comment type="caution">
    <text evidence="2">The sequence shown here is derived from an EMBL/GenBank/DDBJ whole genome shotgun (WGS) entry which is preliminary data.</text>
</comment>
<evidence type="ECO:0000313" key="2">
    <source>
        <dbReference type="EMBL" id="MDV6226696.1"/>
    </source>
</evidence>
<gene>
    <name evidence="2" type="ORF">R2G56_10410</name>
</gene>
<accession>A0ABU4AKB2</accession>
<dbReference type="EMBL" id="JAWLIP010000004">
    <property type="protein sequence ID" value="MDV6226696.1"/>
    <property type="molecule type" value="Genomic_DNA"/>
</dbReference>
<name>A0ABU4AKB2_9HYPH</name>
<organism evidence="2 3">
    <name type="scientific">Nitratireductor aquimarinus</name>
    <dbReference type="NCBI Taxonomy" id="889300"/>
    <lineage>
        <taxon>Bacteria</taxon>
        <taxon>Pseudomonadati</taxon>
        <taxon>Pseudomonadota</taxon>
        <taxon>Alphaproteobacteria</taxon>
        <taxon>Hyphomicrobiales</taxon>
        <taxon>Phyllobacteriaceae</taxon>
        <taxon>Nitratireductor</taxon>
    </lineage>
</organism>
<keyword evidence="1" id="KW-1133">Transmembrane helix</keyword>
<feature type="transmembrane region" description="Helical" evidence="1">
    <location>
        <begin position="38"/>
        <end position="56"/>
    </location>
</feature>
<protein>
    <recommendedName>
        <fullName evidence="4">DUF3137 domain-containing protein</fullName>
    </recommendedName>
</protein>
<sequence>MNAVSRHWDPVQGTISVETDDISQIKTGITLPAPVRRFLPIAALAAMLWTFVQGFLSDRFPFIPVAVTTVLFGAFIFAAELENEDGRKTLRRVRLARQKGWTYTGKLMERVMAYQTAWSSDGAERRAQRVKSERARAVEALVPELTKLQVGAFMGAEFDGEFWGKSTKDDLPFWMAIGAMQMEAGLAADKSLREDAHGGKGGFGVFFSLLGAYRIGRKTGVRAVIRPENLVNRGPLDRDIKTESVQFNAAFNITGTAKSGDENAVEHDILRILTPATQATMLDLLQRYHNVGFVVDDDVLFFMAQDRLVGRNANPDRIDTLLAGIAADFEEAKFAIKRYVE</sequence>
<keyword evidence="1" id="KW-0472">Membrane</keyword>
<dbReference type="RefSeq" id="WP_317561235.1">
    <property type="nucleotide sequence ID" value="NZ_JAWLIP010000004.1"/>
</dbReference>
<keyword evidence="3" id="KW-1185">Reference proteome</keyword>
<reference evidence="2 3" key="1">
    <citation type="submission" date="2023-10" db="EMBL/GenBank/DDBJ databases">
        <authorList>
            <person name="Venkata Ramana C."/>
            <person name="Sasikala C."/>
            <person name="Dhurka M."/>
        </authorList>
    </citation>
    <scope>NUCLEOTIDE SEQUENCE [LARGE SCALE GENOMIC DNA]</scope>
    <source>
        <strain evidence="2 3">KCTC 32151</strain>
    </source>
</reference>
<keyword evidence="1" id="KW-0812">Transmembrane</keyword>
<feature type="transmembrane region" description="Helical" evidence="1">
    <location>
        <begin position="62"/>
        <end position="81"/>
    </location>
</feature>
<dbReference type="Proteomes" id="UP001185659">
    <property type="component" value="Unassembled WGS sequence"/>
</dbReference>
<proteinExistence type="predicted"/>
<evidence type="ECO:0008006" key="4">
    <source>
        <dbReference type="Google" id="ProtNLM"/>
    </source>
</evidence>
<evidence type="ECO:0000256" key="1">
    <source>
        <dbReference type="SAM" id="Phobius"/>
    </source>
</evidence>